<evidence type="ECO:0000313" key="12">
    <source>
        <dbReference type="EMBL" id="NDY94316.1"/>
    </source>
</evidence>
<keyword evidence="5" id="KW-0479">Metal-binding</keyword>
<reference evidence="12 13" key="1">
    <citation type="submission" date="2020-02" db="EMBL/GenBank/DDBJ databases">
        <authorList>
            <person name="Zhang X.-Y."/>
        </authorList>
    </citation>
    <scope>NUCLEOTIDE SEQUENCE [LARGE SCALE GENOMIC DNA]</scope>
    <source>
        <strain evidence="12 13">C33</strain>
    </source>
</reference>
<dbReference type="Pfam" id="PF13242">
    <property type="entry name" value="Hydrolase_like"/>
    <property type="match status" value="1"/>
</dbReference>
<evidence type="ECO:0000256" key="9">
    <source>
        <dbReference type="ARBA" id="ARBA00023239"/>
    </source>
</evidence>
<dbReference type="InterPro" id="IPR006543">
    <property type="entry name" value="Histidinol-phos"/>
</dbReference>
<dbReference type="InterPro" id="IPR038494">
    <property type="entry name" value="IGPD_sf"/>
</dbReference>
<dbReference type="AlphaFoldDB" id="A0A845UZ18"/>
<keyword evidence="8 11" id="KW-0368">Histidine biosynthesis</keyword>
<dbReference type="Gene3D" id="3.40.50.1000">
    <property type="entry name" value="HAD superfamily/HAD-like"/>
    <property type="match status" value="1"/>
</dbReference>
<keyword evidence="4 11" id="KW-0028">Amino-acid biosynthesis</keyword>
<evidence type="ECO:0000256" key="5">
    <source>
        <dbReference type="ARBA" id="ARBA00022723"/>
    </source>
</evidence>
<comment type="similarity">
    <text evidence="11">Belongs to the imidazoleglycerol-phosphate dehydratase family.</text>
</comment>
<dbReference type="InterPro" id="IPR005954">
    <property type="entry name" value="HisB_N"/>
</dbReference>
<evidence type="ECO:0000256" key="1">
    <source>
        <dbReference type="ARBA" id="ARBA00005047"/>
    </source>
</evidence>
<dbReference type="NCBIfam" id="NF003937">
    <property type="entry name" value="PRK05446.1"/>
    <property type="match status" value="1"/>
</dbReference>
<dbReference type="NCBIfam" id="TIGR01261">
    <property type="entry name" value="hisB_Nterm"/>
    <property type="match status" value="1"/>
</dbReference>
<dbReference type="InterPro" id="IPR023214">
    <property type="entry name" value="HAD_sf"/>
</dbReference>
<dbReference type="SUPFAM" id="SSF54211">
    <property type="entry name" value="Ribosomal protein S5 domain 2-like"/>
    <property type="match status" value="2"/>
</dbReference>
<dbReference type="CDD" id="cd07503">
    <property type="entry name" value="HAD_HisB-N"/>
    <property type="match status" value="1"/>
</dbReference>
<dbReference type="InterPro" id="IPR036412">
    <property type="entry name" value="HAD-like_sf"/>
</dbReference>
<evidence type="ECO:0000256" key="2">
    <source>
        <dbReference type="ARBA" id="ARBA00016664"/>
    </source>
</evidence>
<accession>A0A845UZ18</accession>
<dbReference type="GO" id="GO:0004401">
    <property type="term" value="F:histidinol-phosphatase activity"/>
    <property type="evidence" value="ECO:0007669"/>
    <property type="project" value="InterPro"/>
</dbReference>
<dbReference type="CDD" id="cd07914">
    <property type="entry name" value="IGPD"/>
    <property type="match status" value="1"/>
</dbReference>
<dbReference type="Gene3D" id="3.30.230.40">
    <property type="entry name" value="Imidazole glycerol phosphate dehydratase, domain 1"/>
    <property type="match status" value="2"/>
</dbReference>
<evidence type="ECO:0000256" key="6">
    <source>
        <dbReference type="ARBA" id="ARBA00022801"/>
    </source>
</evidence>
<dbReference type="UniPathway" id="UPA00031">
    <property type="reaction ID" value="UER00011"/>
</dbReference>
<dbReference type="PANTHER" id="PTHR23133:SF2">
    <property type="entry name" value="IMIDAZOLEGLYCEROL-PHOSPHATE DEHYDRATASE"/>
    <property type="match status" value="1"/>
</dbReference>
<gene>
    <name evidence="11 12" type="primary">hisB</name>
    <name evidence="12" type="ORF">G3I74_01040</name>
</gene>
<comment type="catalytic activity">
    <reaction evidence="11">
        <text>D-erythro-1-(imidazol-4-yl)glycerol 3-phosphate = 3-(imidazol-4-yl)-2-oxopropyl phosphate + H2O</text>
        <dbReference type="Rhea" id="RHEA:11040"/>
        <dbReference type="ChEBI" id="CHEBI:15377"/>
        <dbReference type="ChEBI" id="CHEBI:57766"/>
        <dbReference type="ChEBI" id="CHEBI:58278"/>
        <dbReference type="EC" id="4.2.1.19"/>
    </reaction>
</comment>
<keyword evidence="3 11" id="KW-0963">Cytoplasm</keyword>
<comment type="subcellular location">
    <subcellularLocation>
        <location evidence="11">Cytoplasm</location>
    </subcellularLocation>
</comment>
<dbReference type="EC" id="4.2.1.19" evidence="11"/>
<dbReference type="InterPro" id="IPR000807">
    <property type="entry name" value="ImidazoleglycerolP_deHydtase"/>
</dbReference>
<evidence type="ECO:0000256" key="10">
    <source>
        <dbReference type="ARBA" id="ARBA00023268"/>
    </source>
</evidence>
<dbReference type="Proteomes" id="UP000484885">
    <property type="component" value="Unassembled WGS sequence"/>
</dbReference>
<dbReference type="NCBIfam" id="TIGR01662">
    <property type="entry name" value="HAD-SF-IIIA"/>
    <property type="match status" value="1"/>
</dbReference>
<dbReference type="FunFam" id="3.30.230.40:FF:000003">
    <property type="entry name" value="Imidazoleglycerol-phosphate dehydratase HisB"/>
    <property type="match status" value="1"/>
</dbReference>
<name>A0A845UZ18_9GAMM</name>
<dbReference type="HAMAP" id="MF_00076">
    <property type="entry name" value="HisB"/>
    <property type="match status" value="1"/>
</dbReference>
<dbReference type="NCBIfam" id="NF002111">
    <property type="entry name" value="PRK00951.2-1"/>
    <property type="match status" value="1"/>
</dbReference>
<keyword evidence="6 12" id="KW-0378">Hydrolase</keyword>
<dbReference type="PANTHER" id="PTHR23133">
    <property type="entry name" value="IMIDAZOLEGLYCEROL-PHOSPHATE DEHYDRATASE HIS7"/>
    <property type="match status" value="1"/>
</dbReference>
<dbReference type="GO" id="GO:0046872">
    <property type="term" value="F:metal ion binding"/>
    <property type="evidence" value="ECO:0007669"/>
    <property type="project" value="UniProtKB-KW"/>
</dbReference>
<dbReference type="PROSITE" id="PS00955">
    <property type="entry name" value="IGP_DEHYDRATASE_2"/>
    <property type="match status" value="1"/>
</dbReference>
<dbReference type="FunFam" id="3.30.230.40:FF:000001">
    <property type="entry name" value="Imidazoleglycerol-phosphate dehydratase HisB"/>
    <property type="match status" value="1"/>
</dbReference>
<evidence type="ECO:0000256" key="8">
    <source>
        <dbReference type="ARBA" id="ARBA00023102"/>
    </source>
</evidence>
<evidence type="ECO:0000256" key="3">
    <source>
        <dbReference type="ARBA" id="ARBA00022490"/>
    </source>
</evidence>
<sequence>MSQRKILFLDRDGCLIEEPADEQVDAFDKLRLMPGVIPALVSLRQAGFRFVMVSNQDGLGTEAFPQKDFEGPHKLLLQILASQGIEFDAIHIDPSLPEAHSPRRKPGVGMVLDYLRDPALDRTHSAVIGDRETDLELAANMGLRGFRVGPEGQDWTSVAQAILATPRTGRVERSTAETGIRVAVNLDAPRPIAIQTGIGFFDHMLEQIAAHAGFSLDLACAGDLHVDEHHTVEDCALALGSALDQALSDRTGIGRYGFVLPMDESLARVAVDLSGRPAFVLHGQFPRESVGGLHTEMVGHFFASLAQTLRCAIHIELTGDNTHHMVEACFKGVGRALRPALARGTTAGVPSTKGLL</sequence>
<dbReference type="Pfam" id="PF00475">
    <property type="entry name" value="IGPD"/>
    <property type="match status" value="1"/>
</dbReference>
<comment type="caution">
    <text evidence="12">The sequence shown here is derived from an EMBL/GenBank/DDBJ whole genome shotgun (WGS) entry which is preliminary data.</text>
</comment>
<protein>
    <recommendedName>
        <fullName evidence="2 11">Imidazoleglycerol-phosphate dehydratase</fullName>
        <shortName evidence="11">IGPD</shortName>
        <ecNumber evidence="11">4.2.1.19</ecNumber>
    </recommendedName>
</protein>
<dbReference type="NCBIfam" id="TIGR01656">
    <property type="entry name" value="Histidinol-ppas"/>
    <property type="match status" value="1"/>
</dbReference>
<dbReference type="GO" id="GO:0000105">
    <property type="term" value="P:L-histidine biosynthetic process"/>
    <property type="evidence" value="ECO:0007669"/>
    <property type="project" value="UniProtKB-UniRule"/>
</dbReference>
<keyword evidence="7" id="KW-0460">Magnesium</keyword>
<dbReference type="GO" id="GO:0004424">
    <property type="term" value="F:imidazoleglycerol-phosphate dehydratase activity"/>
    <property type="evidence" value="ECO:0007669"/>
    <property type="project" value="UniProtKB-UniRule"/>
</dbReference>
<dbReference type="InterPro" id="IPR020565">
    <property type="entry name" value="ImidazoleglycerP_deHydtase_CS"/>
</dbReference>
<keyword evidence="9 11" id="KW-0456">Lyase</keyword>
<keyword evidence="13" id="KW-1185">Reference proteome</keyword>
<organism evidence="12 13">
    <name type="scientific">Wenzhouxiangella limi</name>
    <dbReference type="NCBI Taxonomy" id="2707351"/>
    <lineage>
        <taxon>Bacteria</taxon>
        <taxon>Pseudomonadati</taxon>
        <taxon>Pseudomonadota</taxon>
        <taxon>Gammaproteobacteria</taxon>
        <taxon>Chromatiales</taxon>
        <taxon>Wenzhouxiangellaceae</taxon>
        <taxon>Wenzhouxiangella</taxon>
    </lineage>
</organism>
<evidence type="ECO:0000256" key="11">
    <source>
        <dbReference type="HAMAP-Rule" id="MF_00076"/>
    </source>
</evidence>
<dbReference type="RefSeq" id="WP_164209199.1">
    <property type="nucleotide sequence ID" value="NZ_JAAGSC010000023.1"/>
</dbReference>
<proteinExistence type="inferred from homology"/>
<comment type="pathway">
    <text evidence="1 11">Amino-acid biosynthesis; L-histidine biosynthesis; L-histidine from 5-phospho-alpha-D-ribose 1-diphosphate: step 6/9.</text>
</comment>
<dbReference type="PROSITE" id="PS00954">
    <property type="entry name" value="IGP_DEHYDRATASE_1"/>
    <property type="match status" value="1"/>
</dbReference>
<dbReference type="InterPro" id="IPR006549">
    <property type="entry name" value="HAD-SF_hydro_IIIA"/>
</dbReference>
<evidence type="ECO:0000256" key="7">
    <source>
        <dbReference type="ARBA" id="ARBA00022842"/>
    </source>
</evidence>
<dbReference type="EMBL" id="JAAGSC010000023">
    <property type="protein sequence ID" value="NDY94316.1"/>
    <property type="molecule type" value="Genomic_DNA"/>
</dbReference>
<evidence type="ECO:0000313" key="13">
    <source>
        <dbReference type="Proteomes" id="UP000484885"/>
    </source>
</evidence>
<dbReference type="SUPFAM" id="SSF56784">
    <property type="entry name" value="HAD-like"/>
    <property type="match status" value="1"/>
</dbReference>
<dbReference type="InterPro" id="IPR020568">
    <property type="entry name" value="Ribosomal_Su5_D2-typ_SF"/>
</dbReference>
<dbReference type="GO" id="GO:0005737">
    <property type="term" value="C:cytoplasm"/>
    <property type="evidence" value="ECO:0007669"/>
    <property type="project" value="UniProtKB-SubCell"/>
</dbReference>
<keyword evidence="10" id="KW-0511">Multifunctional enzyme</keyword>
<evidence type="ECO:0000256" key="4">
    <source>
        <dbReference type="ARBA" id="ARBA00022605"/>
    </source>
</evidence>